<dbReference type="STRING" id="768679.TTX_0304"/>
<proteinExistence type="predicted"/>
<dbReference type="PATRIC" id="fig|768679.9.peg.322"/>
<keyword evidence="5" id="KW-1185">Reference proteome</keyword>
<dbReference type="OrthoDB" id="17644at2157"/>
<name>G4RN37_THETK</name>
<dbReference type="PaxDb" id="768679-TTX_0304"/>
<evidence type="ECO:0000256" key="2">
    <source>
        <dbReference type="ARBA" id="ARBA00022840"/>
    </source>
</evidence>
<dbReference type="Pfam" id="PF00004">
    <property type="entry name" value="AAA"/>
    <property type="match status" value="1"/>
</dbReference>
<dbReference type="RefSeq" id="WP_014126238.1">
    <property type="nucleotide sequence ID" value="NC_016070.1"/>
</dbReference>
<evidence type="ECO:0000313" key="5">
    <source>
        <dbReference type="Proteomes" id="UP000002654"/>
    </source>
</evidence>
<sequence length="379" mass="42130">MDYSLFSGFTLIYGPPGSGKTSLALHIARKLGDNIMYIGMYENREKILSKLGYLGLDPSVYKIYDFINVKDRSAVIKLIGEEFVQEAPSVVVIDGINYFPQDRETLSAIYRTFDVPVIAVGEEDTRRSPLAYIVDVLLEVRQIISRGSRYRVARFLKSRTGQPPAAEFRFVVTSGGIVFVEPWSSLKLGDPLGKLPMRRVQLEAPELAELRAGSRTAYFVDEDPESCRIMASLLCDYADAVKAALIEFRRGLEMPEGCRAEGAVIPPKDLGDERGLDELKDSIGDAGAALLYGLDEALGGLDRRRVQYVLDFLSSWRRELMTVAAFVGAPPSPELMGMFNAVWHIGGGRAELLKSRLFPAHRSFCVEKRGEVYRLAVCP</sequence>
<protein>
    <submittedName>
        <fullName evidence="4">RecA-superfamily ATPase</fullName>
    </submittedName>
</protein>
<evidence type="ECO:0000256" key="1">
    <source>
        <dbReference type="ARBA" id="ARBA00022741"/>
    </source>
</evidence>
<dbReference type="InterPro" id="IPR003959">
    <property type="entry name" value="ATPase_AAA_core"/>
</dbReference>
<dbReference type="PANTHER" id="PTHR43637:SF2">
    <property type="entry name" value="PROTEIN GVPD 1"/>
    <property type="match status" value="1"/>
</dbReference>
<dbReference type="GeneID" id="11263316"/>
<evidence type="ECO:0000313" key="4">
    <source>
        <dbReference type="EMBL" id="CCC80981.1"/>
    </source>
</evidence>
<feature type="domain" description="AAA+ ATPase" evidence="3">
    <location>
        <begin position="6"/>
        <end position="145"/>
    </location>
</feature>
<reference evidence="4 5" key="1">
    <citation type="journal article" date="2011" name="PLoS ONE">
        <title>The complete genome sequence of Thermoproteus tenax: a physiologically versatile member of the Crenarchaeota.</title>
        <authorList>
            <person name="Siebers B."/>
            <person name="Zaparty M."/>
            <person name="Raddatz G."/>
            <person name="Tjaden B."/>
            <person name="Albers S.V."/>
            <person name="Bell S.D."/>
            <person name="Blombach F."/>
            <person name="Kletzin A."/>
            <person name="Kyrpides N."/>
            <person name="Lanz C."/>
            <person name="Plagens A."/>
            <person name="Rampp M."/>
            <person name="Rosinus A."/>
            <person name="von Jan M."/>
            <person name="Makarova K.S."/>
            <person name="Klenk H.P."/>
            <person name="Schuster S.C."/>
            <person name="Hensel R."/>
        </authorList>
    </citation>
    <scope>NUCLEOTIDE SEQUENCE [LARGE SCALE GENOMIC DNA]</scope>
    <source>
        <strain evidence="5">ATCC 35583 / DSM 2078 / JCM 9277 / NBRC 100435 / Kra 1</strain>
    </source>
</reference>
<dbReference type="Proteomes" id="UP000002654">
    <property type="component" value="Chromosome"/>
</dbReference>
<dbReference type="Gene3D" id="3.40.50.300">
    <property type="entry name" value="P-loop containing nucleotide triphosphate hydrolases"/>
    <property type="match status" value="1"/>
</dbReference>
<dbReference type="InterPro" id="IPR003593">
    <property type="entry name" value="AAA+_ATPase"/>
</dbReference>
<gene>
    <name evidence="4" type="ordered locus">TTX_0304</name>
</gene>
<dbReference type="HOGENOM" id="CLU_699460_0_0_2"/>
<dbReference type="SUPFAM" id="SSF52540">
    <property type="entry name" value="P-loop containing nucleoside triphosphate hydrolases"/>
    <property type="match status" value="1"/>
</dbReference>
<organism evidence="4 5">
    <name type="scientific">Thermoproteus tenax (strain ATCC 35583 / DSM 2078 / JCM 9277 / NBRC 100435 / Kra 1)</name>
    <dbReference type="NCBI Taxonomy" id="768679"/>
    <lineage>
        <taxon>Archaea</taxon>
        <taxon>Thermoproteota</taxon>
        <taxon>Thermoprotei</taxon>
        <taxon>Thermoproteales</taxon>
        <taxon>Thermoproteaceae</taxon>
        <taxon>Thermoproteus</taxon>
    </lineage>
</organism>
<keyword evidence="2" id="KW-0067">ATP-binding</keyword>
<dbReference type="EMBL" id="FN869859">
    <property type="protein sequence ID" value="CCC80981.1"/>
    <property type="molecule type" value="Genomic_DNA"/>
</dbReference>
<evidence type="ECO:0000259" key="3">
    <source>
        <dbReference type="SMART" id="SM00382"/>
    </source>
</evidence>
<dbReference type="AlphaFoldDB" id="G4RN37"/>
<accession>G4RN37</accession>
<dbReference type="eggNOG" id="arCOG01174">
    <property type="taxonomic scope" value="Archaea"/>
</dbReference>
<dbReference type="GO" id="GO:0016887">
    <property type="term" value="F:ATP hydrolysis activity"/>
    <property type="evidence" value="ECO:0007669"/>
    <property type="project" value="InterPro"/>
</dbReference>
<dbReference type="SMART" id="SM00382">
    <property type="entry name" value="AAA"/>
    <property type="match status" value="1"/>
</dbReference>
<dbReference type="PRINTS" id="PR00830">
    <property type="entry name" value="ENDOLAPTASE"/>
</dbReference>
<dbReference type="InterPro" id="IPR027417">
    <property type="entry name" value="P-loop_NTPase"/>
</dbReference>
<dbReference type="KEGG" id="ttn:TTX_0304"/>
<dbReference type="GO" id="GO:0005524">
    <property type="term" value="F:ATP binding"/>
    <property type="evidence" value="ECO:0007669"/>
    <property type="project" value="UniProtKB-KW"/>
</dbReference>
<dbReference type="PANTHER" id="PTHR43637">
    <property type="entry name" value="UPF0273 PROTEIN TM_0370"/>
    <property type="match status" value="1"/>
</dbReference>
<keyword evidence="1" id="KW-0547">Nucleotide-binding</keyword>